<dbReference type="SUPFAM" id="SSF49329">
    <property type="entry name" value="Cu,Zn superoxide dismutase-like"/>
    <property type="match status" value="1"/>
</dbReference>
<evidence type="ECO:0000259" key="3">
    <source>
        <dbReference type="Pfam" id="PF07452"/>
    </source>
</evidence>
<accession>A0A3G8YNE1</accession>
<reference evidence="4 5" key="1">
    <citation type="submission" date="2018-11" db="EMBL/GenBank/DDBJ databases">
        <title>Deinococcus shelandsis sp. nov., isolated from South Shetland Islands soil of Antarctica.</title>
        <authorList>
            <person name="Tian J."/>
        </authorList>
    </citation>
    <scope>NUCLEOTIDE SEQUENCE [LARGE SCALE GENOMIC DNA]</scope>
    <source>
        <strain evidence="4 5">S14-83T</strain>
    </source>
</reference>
<sequence length="150" mass="15170">MMKASNVILGMAAMSMLGSCAMMMAKPTTYTFKHNAVAADPSAMGTAAVMADSAGMSKTTLTLSGLTPGKAYIAHYHAFGPDSSTNPCASNGPVTVGFPNFTADAAGSATVMLSADMTKIAGDMGAYINVHYASDPSVVPVCAAIKMTKG</sequence>
<dbReference type="GO" id="GO:0046872">
    <property type="term" value="F:metal ion binding"/>
    <property type="evidence" value="ECO:0007669"/>
    <property type="project" value="InterPro"/>
</dbReference>
<dbReference type="AlphaFoldDB" id="A0A3G8YNE1"/>
<dbReference type="PROSITE" id="PS51257">
    <property type="entry name" value="PROKAR_LIPOPROTEIN"/>
    <property type="match status" value="1"/>
</dbReference>
<feature type="signal peptide" evidence="2">
    <location>
        <begin position="1"/>
        <end position="21"/>
    </location>
</feature>
<dbReference type="Pfam" id="PF07452">
    <property type="entry name" value="CHRD"/>
    <property type="match status" value="1"/>
</dbReference>
<dbReference type="RefSeq" id="WP_124870986.1">
    <property type="nucleotide sequence ID" value="NZ_CP034183.1"/>
</dbReference>
<dbReference type="Proteomes" id="UP000276417">
    <property type="component" value="Chromosome 1"/>
</dbReference>
<dbReference type="InterPro" id="IPR036423">
    <property type="entry name" value="SOD-like_Cu/Zn_dom_sf"/>
</dbReference>
<dbReference type="EMBL" id="CP034183">
    <property type="protein sequence ID" value="AZI43101.1"/>
    <property type="molecule type" value="Genomic_DNA"/>
</dbReference>
<dbReference type="InterPro" id="IPR010895">
    <property type="entry name" value="CHRD"/>
</dbReference>
<protein>
    <submittedName>
        <fullName evidence="4">CHRD domain-containing protein</fullName>
    </submittedName>
</protein>
<dbReference type="GO" id="GO:0006801">
    <property type="term" value="P:superoxide metabolic process"/>
    <property type="evidence" value="ECO:0007669"/>
    <property type="project" value="InterPro"/>
</dbReference>
<feature type="domain" description="CHRD" evidence="3">
    <location>
        <begin position="39"/>
        <end position="136"/>
    </location>
</feature>
<keyword evidence="5" id="KW-1185">Reference proteome</keyword>
<comment type="similarity">
    <text evidence="1">Belongs to the Cu-Zn superoxide dismutase family.</text>
</comment>
<dbReference type="KEGG" id="dph:EHF33_10405"/>
<proteinExistence type="inferred from homology"/>
<keyword evidence="2" id="KW-0732">Signal</keyword>
<gene>
    <name evidence="4" type="ORF">EHF33_10405</name>
</gene>
<evidence type="ECO:0000313" key="5">
    <source>
        <dbReference type="Proteomes" id="UP000276417"/>
    </source>
</evidence>
<organism evidence="4 5">
    <name type="scientific">Deinococcus psychrotolerans</name>
    <dbReference type="NCBI Taxonomy" id="2489213"/>
    <lineage>
        <taxon>Bacteria</taxon>
        <taxon>Thermotogati</taxon>
        <taxon>Deinococcota</taxon>
        <taxon>Deinococci</taxon>
        <taxon>Deinococcales</taxon>
        <taxon>Deinococcaceae</taxon>
        <taxon>Deinococcus</taxon>
    </lineage>
</organism>
<evidence type="ECO:0000256" key="2">
    <source>
        <dbReference type="SAM" id="SignalP"/>
    </source>
</evidence>
<dbReference type="OrthoDB" id="9757546at2"/>
<evidence type="ECO:0000256" key="1">
    <source>
        <dbReference type="ARBA" id="ARBA00010457"/>
    </source>
</evidence>
<feature type="chain" id="PRO_5018232383" evidence="2">
    <location>
        <begin position="22"/>
        <end position="150"/>
    </location>
</feature>
<name>A0A3G8YNE1_9DEIO</name>
<evidence type="ECO:0000313" key="4">
    <source>
        <dbReference type="EMBL" id="AZI43101.1"/>
    </source>
</evidence>